<gene>
    <name evidence="9" type="ORF">P9B03_09845</name>
</gene>
<dbReference type="Proteomes" id="UP001344888">
    <property type="component" value="Unassembled WGS sequence"/>
</dbReference>
<dbReference type="Pfam" id="PF00395">
    <property type="entry name" value="SLH"/>
    <property type="match status" value="3"/>
</dbReference>
<organism evidence="9 10">
    <name type="scientific">Metasolibacillus meyeri</name>
    <dbReference type="NCBI Taxonomy" id="1071052"/>
    <lineage>
        <taxon>Bacteria</taxon>
        <taxon>Bacillati</taxon>
        <taxon>Bacillota</taxon>
        <taxon>Bacilli</taxon>
        <taxon>Bacillales</taxon>
        <taxon>Caryophanaceae</taxon>
        <taxon>Metasolibacillus</taxon>
    </lineage>
</organism>
<dbReference type="InterPro" id="IPR037250">
    <property type="entry name" value="NEAT_dom_sf"/>
</dbReference>
<keyword evidence="5" id="KW-0572">Peptidoglycan-anchor</keyword>
<evidence type="ECO:0000313" key="9">
    <source>
        <dbReference type="EMBL" id="MEC1178784.1"/>
    </source>
</evidence>
<evidence type="ECO:0000259" key="7">
    <source>
        <dbReference type="PROSITE" id="PS50978"/>
    </source>
</evidence>
<evidence type="ECO:0000313" key="10">
    <source>
        <dbReference type="Proteomes" id="UP001344888"/>
    </source>
</evidence>
<feature type="domain" description="NEAT" evidence="7">
    <location>
        <begin position="297"/>
        <end position="418"/>
    </location>
</feature>
<name>A0AAW9NSS5_9BACL</name>
<keyword evidence="3" id="KW-0964">Secreted</keyword>
<dbReference type="CDD" id="cd06920">
    <property type="entry name" value="NEAT"/>
    <property type="match status" value="2"/>
</dbReference>
<dbReference type="EMBL" id="JARSFG010000014">
    <property type="protein sequence ID" value="MEC1178784.1"/>
    <property type="molecule type" value="Genomic_DNA"/>
</dbReference>
<protein>
    <submittedName>
        <fullName evidence="9">NEAT domain-containing protein</fullName>
    </submittedName>
</protein>
<dbReference type="Pfam" id="PF05031">
    <property type="entry name" value="NEAT"/>
    <property type="match status" value="2"/>
</dbReference>
<dbReference type="SUPFAM" id="SSF158911">
    <property type="entry name" value="NEAT domain-like"/>
    <property type="match status" value="3"/>
</dbReference>
<dbReference type="InterPro" id="IPR001119">
    <property type="entry name" value="SLH_dom"/>
</dbReference>
<evidence type="ECO:0000256" key="6">
    <source>
        <dbReference type="SAM" id="SignalP"/>
    </source>
</evidence>
<accession>A0AAW9NSS5</accession>
<dbReference type="AlphaFoldDB" id="A0AAW9NSS5"/>
<dbReference type="InterPro" id="IPR050436">
    <property type="entry name" value="IsdA"/>
</dbReference>
<proteinExistence type="predicted"/>
<dbReference type="PANTHER" id="PTHR37824:SF1">
    <property type="entry name" value="IRON-REGULATED SURFACE DETERMINANT PROTEIN C"/>
    <property type="match status" value="1"/>
</dbReference>
<comment type="caution">
    <text evidence="9">The sequence shown here is derived from an EMBL/GenBank/DDBJ whole genome shotgun (WGS) entry which is preliminary data.</text>
</comment>
<feature type="domain" description="SLH" evidence="8">
    <location>
        <begin position="470"/>
        <end position="533"/>
    </location>
</feature>
<dbReference type="PROSITE" id="PS51272">
    <property type="entry name" value="SLH"/>
    <property type="match status" value="2"/>
</dbReference>
<sequence length="591" mass="63919">MSKFQSRTSKIALASVLATSAIIPAVAASAAETTPSRSMPDGKYTIDFTITDTTQQLAKYVKGPATLIIDGGKFAIQLSADATVMNMLTKVEVNGENVIQEVNGQKVILIPVERPGGTVKGEGTVKVGDKEIPTSFELTLDPTTIKAPETAPEEKVEFVPGKTFKQVKDGEYAITVDAYDPKTNKGGYAAISNHLEKDAKLIVKDGKYSVQLTVTEKSAPMIASLKVTGAEAELVSEEGKKVYSFAINSISDLAEAEIHVVVPTANMDKWYPFGFAINTANLELPEVTEETPNVEQPVEAGEELPLYIYKDKTNEISVMATYVKPTVTVTETENNFLVDLTFVQGQYLNKLTIQGATIADEKVVEAGDNTTKIYTIETTNLDAVYTAIVDVSVDAGPVKYDSLYPVQLQFGGKKNPFTDITKLGDYGNIVALYSIGLFKEADKFNPNGKVKRSQFALMLNRYLELDTTAKNPFTDVTSFDAETQKAVNALSASGIMNGTSATTFAPTQDITRQQAAVIIYRVLENAGYKATGAKVPFSDVKTSNKEVETAIAELNALGIMTGHEGKFNPTNTLTRSQMAKVILNTLYVLES</sequence>
<dbReference type="SMART" id="SM00725">
    <property type="entry name" value="NEAT"/>
    <property type="match status" value="2"/>
</dbReference>
<evidence type="ECO:0000256" key="3">
    <source>
        <dbReference type="ARBA" id="ARBA00022525"/>
    </source>
</evidence>
<dbReference type="InterPro" id="IPR006635">
    <property type="entry name" value="NEAT_dom"/>
</dbReference>
<evidence type="ECO:0000256" key="1">
    <source>
        <dbReference type="ARBA" id="ARBA00004168"/>
    </source>
</evidence>
<dbReference type="RefSeq" id="WP_326123249.1">
    <property type="nucleotide sequence ID" value="NZ_JARSFG010000014.1"/>
</dbReference>
<evidence type="ECO:0000256" key="4">
    <source>
        <dbReference type="ARBA" id="ARBA00022729"/>
    </source>
</evidence>
<evidence type="ECO:0000259" key="8">
    <source>
        <dbReference type="PROSITE" id="PS51272"/>
    </source>
</evidence>
<dbReference type="Gene3D" id="2.60.40.1850">
    <property type="match status" value="3"/>
</dbReference>
<keyword evidence="4 6" id="KW-0732">Signal</keyword>
<feature type="domain" description="SLH" evidence="8">
    <location>
        <begin position="534"/>
        <end position="591"/>
    </location>
</feature>
<evidence type="ECO:0000256" key="5">
    <source>
        <dbReference type="ARBA" id="ARBA00023088"/>
    </source>
</evidence>
<feature type="signal peptide" evidence="6">
    <location>
        <begin position="1"/>
        <end position="27"/>
    </location>
</feature>
<keyword evidence="2" id="KW-0134">Cell wall</keyword>
<keyword evidence="10" id="KW-1185">Reference proteome</keyword>
<evidence type="ECO:0000256" key="2">
    <source>
        <dbReference type="ARBA" id="ARBA00022512"/>
    </source>
</evidence>
<comment type="subcellular location">
    <subcellularLocation>
        <location evidence="1">Secreted</location>
        <location evidence="1">Cell wall</location>
        <topology evidence="1">Peptidoglycan-anchor</topology>
    </subcellularLocation>
</comment>
<feature type="domain" description="NEAT" evidence="7">
    <location>
        <begin position="167"/>
        <end position="285"/>
    </location>
</feature>
<feature type="chain" id="PRO_5043802020" evidence="6">
    <location>
        <begin position="28"/>
        <end position="591"/>
    </location>
</feature>
<dbReference type="PROSITE" id="PS50978">
    <property type="entry name" value="NEAT"/>
    <property type="match status" value="2"/>
</dbReference>
<dbReference type="PANTHER" id="PTHR37824">
    <property type="entry name" value="IRON-REGULATED SURFACE DETERMINANT PROTEIN C"/>
    <property type="match status" value="1"/>
</dbReference>
<reference evidence="9 10" key="1">
    <citation type="submission" date="2023-03" db="EMBL/GenBank/DDBJ databases">
        <title>Bacillus Genome Sequencing.</title>
        <authorList>
            <person name="Dunlap C."/>
        </authorList>
    </citation>
    <scope>NUCLEOTIDE SEQUENCE [LARGE SCALE GENOMIC DNA]</scope>
    <source>
        <strain evidence="9 10">B-59205</strain>
    </source>
</reference>